<name>A0AAE0YFL4_9GAST</name>
<reference evidence="2" key="1">
    <citation type="journal article" date="2023" name="G3 (Bethesda)">
        <title>A reference genome for the long-term kleptoplast-retaining sea slug Elysia crispata morphotype clarki.</title>
        <authorList>
            <person name="Eastman K.E."/>
            <person name="Pendleton A.L."/>
            <person name="Shaikh M.A."/>
            <person name="Suttiyut T."/>
            <person name="Ogas R."/>
            <person name="Tomko P."/>
            <person name="Gavelis G."/>
            <person name="Widhalm J.R."/>
            <person name="Wisecaver J.H."/>
        </authorList>
    </citation>
    <scope>NUCLEOTIDE SEQUENCE</scope>
    <source>
        <strain evidence="2">ECLA1</strain>
    </source>
</reference>
<evidence type="ECO:0000256" key="1">
    <source>
        <dbReference type="SAM" id="MobiDB-lite"/>
    </source>
</evidence>
<feature type="region of interest" description="Disordered" evidence="1">
    <location>
        <begin position="1"/>
        <end position="20"/>
    </location>
</feature>
<dbReference type="EMBL" id="JAWDGP010006323">
    <property type="protein sequence ID" value="KAK3743078.1"/>
    <property type="molecule type" value="Genomic_DNA"/>
</dbReference>
<sequence length="88" mass="10006">MLETLRRITMSPQQTPNIKKDSRVWELGDHNSPLIENPEGFLQISRGLESGFRVVLEDRGMELGYDWKYLPPALARNNSAPPSLIGTR</sequence>
<comment type="caution">
    <text evidence="2">The sequence shown here is derived from an EMBL/GenBank/DDBJ whole genome shotgun (WGS) entry which is preliminary data.</text>
</comment>
<accession>A0AAE0YFL4</accession>
<dbReference type="Proteomes" id="UP001283361">
    <property type="component" value="Unassembled WGS sequence"/>
</dbReference>
<dbReference type="AlphaFoldDB" id="A0AAE0YFL4"/>
<gene>
    <name evidence="2" type="ORF">RRG08_063941</name>
</gene>
<evidence type="ECO:0000313" key="3">
    <source>
        <dbReference type="Proteomes" id="UP001283361"/>
    </source>
</evidence>
<protein>
    <submittedName>
        <fullName evidence="2">Uncharacterized protein</fullName>
    </submittedName>
</protein>
<keyword evidence="3" id="KW-1185">Reference proteome</keyword>
<evidence type="ECO:0000313" key="2">
    <source>
        <dbReference type="EMBL" id="KAK3743078.1"/>
    </source>
</evidence>
<proteinExistence type="predicted"/>
<organism evidence="2 3">
    <name type="scientific">Elysia crispata</name>
    <name type="common">lettuce slug</name>
    <dbReference type="NCBI Taxonomy" id="231223"/>
    <lineage>
        <taxon>Eukaryota</taxon>
        <taxon>Metazoa</taxon>
        <taxon>Spiralia</taxon>
        <taxon>Lophotrochozoa</taxon>
        <taxon>Mollusca</taxon>
        <taxon>Gastropoda</taxon>
        <taxon>Heterobranchia</taxon>
        <taxon>Euthyneura</taxon>
        <taxon>Panpulmonata</taxon>
        <taxon>Sacoglossa</taxon>
        <taxon>Placobranchoidea</taxon>
        <taxon>Plakobranchidae</taxon>
        <taxon>Elysia</taxon>
    </lineage>
</organism>